<dbReference type="InterPro" id="IPR050383">
    <property type="entry name" value="GlyoxalaseI/FosfomycinResist"/>
</dbReference>
<dbReference type="OrthoDB" id="197463at2"/>
<dbReference type="EMBL" id="AP024237">
    <property type="protein sequence ID" value="BCO34636.1"/>
    <property type="molecule type" value="Genomic_DNA"/>
</dbReference>
<name>A0A2G8B9I3_9MYCO</name>
<sequence length="115" mass="12504">MKPAGVHHVAICVADAQQGLAFYRDVLGMTPLPRPDLGPGYWLDAGGQQVHLMESESQPHGANHFAIRVDDIEAAVSDLREHGVEVHRTPFVPGAGHQAFLHDPFGNLVELNQPE</sequence>
<proteinExistence type="predicted"/>
<dbReference type="InterPro" id="IPR037523">
    <property type="entry name" value="VOC_core"/>
</dbReference>
<evidence type="ECO:0000313" key="2">
    <source>
        <dbReference type="Proteomes" id="UP000595446"/>
    </source>
</evidence>
<protein>
    <submittedName>
        <fullName evidence="1">Uncharacterized protein</fullName>
    </submittedName>
</protein>
<dbReference type="InterPro" id="IPR004360">
    <property type="entry name" value="Glyas_Fos-R_dOase_dom"/>
</dbReference>
<dbReference type="Gene3D" id="3.10.180.10">
    <property type="entry name" value="2,3-Dihydroxybiphenyl 1,2-Dioxygenase, domain 1"/>
    <property type="match status" value="1"/>
</dbReference>
<evidence type="ECO:0000313" key="1">
    <source>
        <dbReference type="EMBL" id="BCO34636.1"/>
    </source>
</evidence>
<dbReference type="PANTHER" id="PTHR21366">
    <property type="entry name" value="GLYOXALASE FAMILY PROTEIN"/>
    <property type="match status" value="1"/>
</dbReference>
<dbReference type="STRING" id="110505.ACT16_02835"/>
<dbReference type="Pfam" id="PF00903">
    <property type="entry name" value="Glyoxalase"/>
    <property type="match status" value="1"/>
</dbReference>
<gene>
    <name evidence="1" type="ORF">MHEC_10690</name>
</gene>
<dbReference type="RefSeq" id="WP_048889949.1">
    <property type="nucleotide sequence ID" value="NZ_AP024237.1"/>
</dbReference>
<dbReference type="AlphaFoldDB" id="A0A2G8B9I3"/>
<dbReference type="InterPro" id="IPR029068">
    <property type="entry name" value="Glyas_Bleomycin-R_OHBP_Dase"/>
</dbReference>
<keyword evidence="2" id="KW-1185">Reference proteome</keyword>
<organism evidence="1 2">
    <name type="scientific">Mycobacterium heckeshornense</name>
    <dbReference type="NCBI Taxonomy" id="110505"/>
    <lineage>
        <taxon>Bacteria</taxon>
        <taxon>Bacillati</taxon>
        <taxon>Actinomycetota</taxon>
        <taxon>Actinomycetes</taxon>
        <taxon>Mycobacteriales</taxon>
        <taxon>Mycobacteriaceae</taxon>
        <taxon>Mycobacterium</taxon>
    </lineage>
</organism>
<dbReference type="PROSITE" id="PS51819">
    <property type="entry name" value="VOC"/>
    <property type="match status" value="1"/>
</dbReference>
<dbReference type="Proteomes" id="UP000595446">
    <property type="component" value="Chromosome"/>
</dbReference>
<dbReference type="SUPFAM" id="SSF54593">
    <property type="entry name" value="Glyoxalase/Bleomycin resistance protein/Dihydroxybiphenyl dioxygenase"/>
    <property type="match status" value="1"/>
</dbReference>
<reference evidence="1 2" key="1">
    <citation type="submission" date="2020-12" db="EMBL/GenBank/DDBJ databases">
        <title>Complete genome sequence of Mycobacterium heckeshornense JCM 15655T, closely related to a pathogenic non-tuberculous mycobacterial species Mycobacterium xenopi.</title>
        <authorList>
            <person name="Yoshida M."/>
            <person name="Fukano H."/>
            <person name="Asakura T."/>
            <person name="Suzuki M."/>
            <person name="Hoshino Y."/>
        </authorList>
    </citation>
    <scope>NUCLEOTIDE SEQUENCE [LARGE SCALE GENOMIC DNA]</scope>
    <source>
        <strain evidence="1 2">JCM 15655</strain>
    </source>
</reference>
<accession>A0A2G8B9I3</accession>